<dbReference type="InterPro" id="IPR018107">
    <property type="entry name" value="Na-dicarboxylate_symporter_CS"/>
</dbReference>
<evidence type="ECO:0000256" key="2">
    <source>
        <dbReference type="ARBA" id="ARBA00022448"/>
    </source>
</evidence>
<keyword evidence="11" id="KW-1185">Reference proteome</keyword>
<dbReference type="Proteomes" id="UP000551616">
    <property type="component" value="Unassembled WGS sequence"/>
</dbReference>
<keyword evidence="7" id="KW-0325">Glycoprotein</keyword>
<name>A0A7V8V1S3_9BACT</name>
<accession>A0A7V8V1S3</accession>
<keyword evidence="3 9" id="KW-0812">Transmembrane</keyword>
<proteinExistence type="predicted"/>
<dbReference type="Gene3D" id="1.10.3860.10">
    <property type="entry name" value="Sodium:dicarboxylate symporter"/>
    <property type="match status" value="1"/>
</dbReference>
<dbReference type="InterPro" id="IPR036458">
    <property type="entry name" value="Na:dicarbo_symporter_sf"/>
</dbReference>
<sequence>MTDTVEATKSDNSMRGLILILVGIVLGVLLGLFYGKTMWMASEGPEKALARFEETIEQKKSDAANYRQEAEEADDPQVAQRLTQEADRLEDQLPKIQARIEQTEKTVEGVEADKKAGKLGFAQSVSIFCEFCGDLFLQVLKLLVIPLVITSMISGITSLGDIRKMGRVGLSTIVYYFSTGAIAVFIGIVLVIIIQPGISADDTFAFRTDSVEAKEGQTTMEVFLDVFRGREGDPGSGMFPSNLFLAATNTNVLALIVFAIVFGGALTTLGEEGALVIRFFNVCNEAVMKMVHLVMLFAPIGIFGLVSSNIAKNGGGAGFLEQLQAIGWYVATVVIGLLIHAIVLATLLAVLGKRNPLTYTFNLLRALLTSVSTASSAATLPVTMECVEENNGVSNRAASFVLPLGATINMDGTALYEAVAVIFIAQTLGIDLSTADLVIVFLTASLAAVGAAGIPEAGLVTMVIVLQAVGLPMTGIGTILAIDWFLDRLRTTVNVYGDACGAGIIDTMVVQKQAAAAEQTPAAT</sequence>
<dbReference type="RefSeq" id="WP_207394731.1">
    <property type="nucleotide sequence ID" value="NZ_JABRWO010000001.1"/>
</dbReference>
<feature type="transmembrane region" description="Helical" evidence="9">
    <location>
        <begin position="437"/>
        <end position="454"/>
    </location>
</feature>
<evidence type="ECO:0000313" key="10">
    <source>
        <dbReference type="EMBL" id="MBA2113231.1"/>
    </source>
</evidence>
<dbReference type="PANTHER" id="PTHR11958">
    <property type="entry name" value="SODIUM/DICARBOXYLATE SYMPORTER-RELATED"/>
    <property type="match status" value="1"/>
</dbReference>
<evidence type="ECO:0000256" key="3">
    <source>
        <dbReference type="ARBA" id="ARBA00022692"/>
    </source>
</evidence>
<feature type="transmembrane region" description="Helical" evidence="9">
    <location>
        <begin position="326"/>
        <end position="351"/>
    </location>
</feature>
<dbReference type="PROSITE" id="PS00714">
    <property type="entry name" value="NA_DICARBOXYL_SYMP_2"/>
    <property type="match status" value="1"/>
</dbReference>
<dbReference type="GO" id="GO:0005886">
    <property type="term" value="C:plasma membrane"/>
    <property type="evidence" value="ECO:0007669"/>
    <property type="project" value="TreeGrafter"/>
</dbReference>
<keyword evidence="8" id="KW-0175">Coiled coil</keyword>
<feature type="coiled-coil region" evidence="8">
    <location>
        <begin position="49"/>
        <end position="113"/>
    </location>
</feature>
<comment type="subcellular location">
    <subcellularLocation>
        <location evidence="1">Membrane</location>
        <topology evidence="1">Multi-pass membrane protein</topology>
    </subcellularLocation>
</comment>
<evidence type="ECO:0000256" key="1">
    <source>
        <dbReference type="ARBA" id="ARBA00004141"/>
    </source>
</evidence>
<evidence type="ECO:0000256" key="5">
    <source>
        <dbReference type="ARBA" id="ARBA00022989"/>
    </source>
</evidence>
<feature type="transmembrane region" description="Helical" evidence="9">
    <location>
        <begin position="286"/>
        <end position="306"/>
    </location>
</feature>
<evidence type="ECO:0000256" key="9">
    <source>
        <dbReference type="SAM" id="Phobius"/>
    </source>
</evidence>
<dbReference type="PRINTS" id="PR00173">
    <property type="entry name" value="EDTRNSPORT"/>
</dbReference>
<feature type="transmembrane region" description="Helical" evidence="9">
    <location>
        <begin position="363"/>
        <end position="380"/>
    </location>
</feature>
<dbReference type="GO" id="GO:0015501">
    <property type="term" value="F:glutamate:sodium symporter activity"/>
    <property type="evidence" value="ECO:0007669"/>
    <property type="project" value="TreeGrafter"/>
</dbReference>
<dbReference type="InterPro" id="IPR001991">
    <property type="entry name" value="Na-dicarboxylate_symporter"/>
</dbReference>
<feature type="transmembrane region" description="Helical" evidence="9">
    <location>
        <begin position="243"/>
        <end position="266"/>
    </location>
</feature>
<organism evidence="10 11">
    <name type="scientific">Bremerella alba</name>
    <dbReference type="NCBI Taxonomy" id="980252"/>
    <lineage>
        <taxon>Bacteria</taxon>
        <taxon>Pseudomonadati</taxon>
        <taxon>Planctomycetota</taxon>
        <taxon>Planctomycetia</taxon>
        <taxon>Pirellulales</taxon>
        <taxon>Pirellulaceae</taxon>
        <taxon>Bremerella</taxon>
    </lineage>
</organism>
<keyword evidence="2" id="KW-0813">Transport</keyword>
<evidence type="ECO:0000256" key="6">
    <source>
        <dbReference type="ARBA" id="ARBA00023136"/>
    </source>
</evidence>
<keyword evidence="6 9" id="KW-0472">Membrane</keyword>
<dbReference type="GO" id="GO:0005313">
    <property type="term" value="F:L-glutamate transmembrane transporter activity"/>
    <property type="evidence" value="ECO:0007669"/>
    <property type="project" value="TreeGrafter"/>
</dbReference>
<dbReference type="PANTHER" id="PTHR11958:SF63">
    <property type="entry name" value="AMINO ACID TRANSPORTER"/>
    <property type="match status" value="1"/>
</dbReference>
<evidence type="ECO:0000256" key="4">
    <source>
        <dbReference type="ARBA" id="ARBA00022847"/>
    </source>
</evidence>
<dbReference type="SUPFAM" id="SSF118215">
    <property type="entry name" value="Proton glutamate symport protein"/>
    <property type="match status" value="1"/>
</dbReference>
<protein>
    <submittedName>
        <fullName evidence="10">C4-dicarboxylate transport protein</fullName>
    </submittedName>
</protein>
<dbReference type="GO" id="GO:0015175">
    <property type="term" value="F:neutral L-amino acid transmembrane transporter activity"/>
    <property type="evidence" value="ECO:0007669"/>
    <property type="project" value="TreeGrafter"/>
</dbReference>
<dbReference type="InterPro" id="IPR050746">
    <property type="entry name" value="DAACS"/>
</dbReference>
<dbReference type="EMBL" id="JABRWO010000001">
    <property type="protein sequence ID" value="MBA2113231.1"/>
    <property type="molecule type" value="Genomic_DNA"/>
</dbReference>
<feature type="transmembrane region" description="Helical" evidence="9">
    <location>
        <begin position="174"/>
        <end position="194"/>
    </location>
</feature>
<keyword evidence="5 9" id="KW-1133">Transmembrane helix</keyword>
<evidence type="ECO:0000256" key="8">
    <source>
        <dbReference type="SAM" id="Coils"/>
    </source>
</evidence>
<feature type="transmembrane region" description="Helical" evidence="9">
    <location>
        <begin position="400"/>
        <end position="425"/>
    </location>
</feature>
<comment type="caution">
    <text evidence="10">The sequence shown here is derived from an EMBL/GenBank/DDBJ whole genome shotgun (WGS) entry which is preliminary data.</text>
</comment>
<gene>
    <name evidence="10" type="primary">dctA_1</name>
    <name evidence="10" type="ORF">HOV93_03800</name>
</gene>
<dbReference type="AlphaFoldDB" id="A0A7V8V1S3"/>
<evidence type="ECO:0000313" key="11">
    <source>
        <dbReference type="Proteomes" id="UP000551616"/>
    </source>
</evidence>
<reference evidence="10 11" key="1">
    <citation type="submission" date="2020-05" db="EMBL/GenBank/DDBJ databases">
        <title>Bremerella alba sp. nov., a novel planctomycete isolated from the surface of the macroalga Fucus spiralis.</title>
        <authorList>
            <person name="Godinho O."/>
            <person name="Botelho R."/>
            <person name="Albuquerque L."/>
            <person name="Wiegand S."/>
            <person name="Da Costa M.S."/>
            <person name="Lobo-Da-Cunha A."/>
            <person name="Jogler C."/>
            <person name="Lage O.M."/>
        </authorList>
    </citation>
    <scope>NUCLEOTIDE SEQUENCE [LARGE SCALE GENOMIC DNA]</scope>
    <source>
        <strain evidence="10 11">FF15</strain>
    </source>
</reference>
<feature type="transmembrane region" description="Helical" evidence="9">
    <location>
        <begin position="460"/>
        <end position="486"/>
    </location>
</feature>
<feature type="transmembrane region" description="Helical" evidence="9">
    <location>
        <begin position="143"/>
        <end position="162"/>
    </location>
</feature>
<feature type="transmembrane region" description="Helical" evidence="9">
    <location>
        <begin position="16"/>
        <end position="35"/>
    </location>
</feature>
<keyword evidence="4" id="KW-0769">Symport</keyword>
<dbReference type="Pfam" id="PF00375">
    <property type="entry name" value="SDF"/>
    <property type="match status" value="1"/>
</dbReference>
<evidence type="ECO:0000256" key="7">
    <source>
        <dbReference type="ARBA" id="ARBA00023180"/>
    </source>
</evidence>